<comment type="caution">
    <text evidence="2">The sequence shown here is derived from an EMBL/GenBank/DDBJ whole genome shotgun (WGS) entry which is preliminary data.</text>
</comment>
<dbReference type="Proteomes" id="UP000252107">
    <property type="component" value="Unassembled WGS sequence"/>
</dbReference>
<dbReference type="EMBL" id="LXQD01000339">
    <property type="protein sequence ID" value="RCJ19695.1"/>
    <property type="molecule type" value="Genomic_DNA"/>
</dbReference>
<reference evidence="2" key="1">
    <citation type="submission" date="2016-04" db="EMBL/GenBank/DDBJ databases">
        <authorList>
            <person name="Tabuchi Yagui T.R."/>
        </authorList>
    </citation>
    <scope>NUCLEOTIDE SEQUENCE [LARGE SCALE GENOMIC DNA]</scope>
    <source>
        <strain evidence="2">NIES-26</strain>
    </source>
</reference>
<keyword evidence="1" id="KW-0732">Signal</keyword>
<feature type="chain" id="PRO_5016967539" evidence="1">
    <location>
        <begin position="39"/>
        <end position="172"/>
    </location>
</feature>
<sequence>MKNTLVSTCIALRKLFSCVVIFLASVGLLIAAPGVAQAQTGEPTPKLAGDLVFFEGNDCTQNIVFSYDSSKPANDNCQQGGECNGDNDEARSLKILGLAQSGTLIGVFDDPNGGTQDDFSYILTQGAPLGPDVCVGTFEKSTTTPRYLITHQHNNGLDGKISHVTIIPNYGR</sequence>
<name>A0A367Q6K6_9NOSO</name>
<evidence type="ECO:0000313" key="2">
    <source>
        <dbReference type="EMBL" id="RCJ19695.1"/>
    </source>
</evidence>
<proteinExistence type="predicted"/>
<keyword evidence="3" id="KW-1185">Reference proteome</keyword>
<protein>
    <submittedName>
        <fullName evidence="2">Uncharacterized protein</fullName>
    </submittedName>
</protein>
<accession>A0A367Q6K6</accession>
<organism evidence="2 3">
    <name type="scientific">Nostoc minutum NIES-26</name>
    <dbReference type="NCBI Taxonomy" id="1844469"/>
    <lineage>
        <taxon>Bacteria</taxon>
        <taxon>Bacillati</taxon>
        <taxon>Cyanobacteriota</taxon>
        <taxon>Cyanophyceae</taxon>
        <taxon>Nostocales</taxon>
        <taxon>Nostocaceae</taxon>
        <taxon>Nostoc</taxon>
    </lineage>
</organism>
<feature type="signal peptide" evidence="1">
    <location>
        <begin position="1"/>
        <end position="38"/>
    </location>
</feature>
<gene>
    <name evidence="2" type="ORF">A6770_06030</name>
</gene>
<dbReference type="AlphaFoldDB" id="A0A367Q6K6"/>
<evidence type="ECO:0000256" key="1">
    <source>
        <dbReference type="SAM" id="SignalP"/>
    </source>
</evidence>
<evidence type="ECO:0000313" key="3">
    <source>
        <dbReference type="Proteomes" id="UP000252107"/>
    </source>
</evidence>